<reference evidence="2" key="2">
    <citation type="submission" date="2016-01" db="EMBL/GenBank/DDBJ databases">
        <title>Six Aerococcus type strain genome sequencing and assembly using PacBio and Illumina Hiseq.</title>
        <authorList>
            <person name="Carkaci D."/>
            <person name="Dargis R."/>
            <person name="Nielsen X.C."/>
            <person name="Skovgaard O."/>
            <person name="Fuursted K."/>
            <person name="Christensen J.J."/>
        </authorList>
    </citation>
    <scope>NUCLEOTIDE SEQUENCE [LARGE SCALE GENOMIC DNA]</scope>
    <source>
        <strain evidence="2">CCUG42038B</strain>
    </source>
</reference>
<dbReference type="EMBL" id="CP014163">
    <property type="protein sequence ID" value="AMB98572.1"/>
    <property type="molecule type" value="Genomic_DNA"/>
</dbReference>
<evidence type="ECO:0000313" key="1">
    <source>
        <dbReference type="EMBL" id="AMB98572.1"/>
    </source>
</evidence>
<reference evidence="1 2" key="1">
    <citation type="journal article" date="2016" name="Genome Announc.">
        <title>Complete Genome Sequences of Aerococcus christensenii CCUG 28831T, Aerococcus sanguinicola CCUG 43001T, Aerococcus urinae CCUG 36881T, Aerococcus urinaeequi CCUG 28094T, Aerococcus urinaehominis CCUG 42038 BT, and Aerococcus viridans CCUG 4311T.</title>
        <authorList>
            <person name="Carkaci D."/>
            <person name="Dargis R."/>
            <person name="Nielsen X.C."/>
            <person name="Skovgaard O."/>
            <person name="Fuursted K."/>
            <person name="Christensen J.J."/>
        </authorList>
    </citation>
    <scope>NUCLEOTIDE SEQUENCE [LARGE SCALE GENOMIC DNA]</scope>
    <source>
        <strain evidence="1 2">CCUG42038B</strain>
    </source>
</reference>
<dbReference type="KEGG" id="auh:AWM75_00550"/>
<proteinExistence type="predicted"/>
<protein>
    <submittedName>
        <fullName evidence="1">Uncharacterized protein</fullName>
    </submittedName>
</protein>
<keyword evidence="2" id="KW-1185">Reference proteome</keyword>
<name>A0A0X8FL12_9LACT</name>
<dbReference type="Proteomes" id="UP000062260">
    <property type="component" value="Chromosome"/>
</dbReference>
<dbReference type="RefSeq" id="WP_067977231.1">
    <property type="nucleotide sequence ID" value="NZ_FNHJ01000001.1"/>
</dbReference>
<accession>A0A0X8FL12</accession>
<sequence>MFIFFITLLALMFCLSHWLKLSWSLAPFISLMALNAYFLLAGFLGLLAPALIVAKLVGLALFIYTLFYYIFPYFKNTQLRQKKFYWDQWPVWLVSFIAIVYYFILKDKTLIHYDNFSHWALILKTLLLFDHWPTAANSFTEFANYPPAAATFLYYFTKTSQMTEGMAIYGQFILRLGAWTTIFSLREHKRLIAQPSLSSFLVDLSLLAIFLVGLIGVRHINVLLVDDLVAAYGIAGLLVLKYAFDHQFKPRLIGGLFGLISFVLILTKSSAIFFWAVMAAYYCYRLYRSNHHKSGLAYLPLLTPLITSWAWQSYVTSNFPADRLGKFAASQAQLKAPAQIKTIMSEFILASCKYLKFSKPLLLALVIVVICIGLLKIKHVKSSISILKKISLIALLVFAYSLSVLVMYIYQMPLDEALKLAGFGRYMETIRIYASVLLGLCCYQYISYLDLQTKFRYRKFLALPLIALTLGFLFSQRSNDYKNFFNPQAESQENLVLEKQLQFLPANKLTSQAPSASYIFYLDPDLLENNSFVSYYLKYRLYQPNIQIVDQVDQIPQLGATADYLILPDDLVNQQFSQLKLEKIAPNLYQLD</sequence>
<dbReference type="AlphaFoldDB" id="A0A0X8FL12"/>
<gene>
    <name evidence="1" type="ORF">AWM75_00550</name>
</gene>
<organism evidence="1 2">
    <name type="scientific">Aerococcus urinaehominis</name>
    <dbReference type="NCBI Taxonomy" id="128944"/>
    <lineage>
        <taxon>Bacteria</taxon>
        <taxon>Bacillati</taxon>
        <taxon>Bacillota</taxon>
        <taxon>Bacilli</taxon>
        <taxon>Lactobacillales</taxon>
        <taxon>Aerococcaceae</taxon>
        <taxon>Aerococcus</taxon>
    </lineage>
</organism>
<evidence type="ECO:0000313" key="2">
    <source>
        <dbReference type="Proteomes" id="UP000062260"/>
    </source>
</evidence>